<organism evidence="2 3">
    <name type="scientific">Chelonia mydas</name>
    <name type="common">Green sea-turtle</name>
    <name type="synonym">Chelonia agassizi</name>
    <dbReference type="NCBI Taxonomy" id="8469"/>
    <lineage>
        <taxon>Eukaryota</taxon>
        <taxon>Metazoa</taxon>
        <taxon>Chordata</taxon>
        <taxon>Craniata</taxon>
        <taxon>Vertebrata</taxon>
        <taxon>Euteleostomi</taxon>
        <taxon>Archelosauria</taxon>
        <taxon>Testudinata</taxon>
        <taxon>Testudines</taxon>
        <taxon>Cryptodira</taxon>
        <taxon>Durocryptodira</taxon>
        <taxon>Americhelydia</taxon>
        <taxon>Chelonioidea</taxon>
        <taxon>Cheloniidae</taxon>
        <taxon>Chelonia</taxon>
    </lineage>
</organism>
<dbReference type="Proteomes" id="UP000031443">
    <property type="component" value="Unassembled WGS sequence"/>
</dbReference>
<sequence length="114" mass="12403">MPIIRRIGGQRSTPERSPVDSCTPALREAQAESTGKRQQSTHRSEDTTCSSPNSLQLIGAYAGSKAIQCLIDIPEDQSPLRPPNRASPGSTSIMYPTMCSKRASAQFWEDPLQA</sequence>
<evidence type="ECO:0000313" key="3">
    <source>
        <dbReference type="Proteomes" id="UP000031443"/>
    </source>
</evidence>
<feature type="region of interest" description="Disordered" evidence="1">
    <location>
        <begin position="1"/>
        <end position="52"/>
    </location>
</feature>
<accession>M7AN04</accession>
<reference evidence="3" key="1">
    <citation type="journal article" date="2013" name="Nat. Genet.">
        <title>The draft genomes of soft-shell turtle and green sea turtle yield insights into the development and evolution of the turtle-specific body plan.</title>
        <authorList>
            <person name="Wang Z."/>
            <person name="Pascual-Anaya J."/>
            <person name="Zadissa A."/>
            <person name="Li W."/>
            <person name="Niimura Y."/>
            <person name="Huang Z."/>
            <person name="Li C."/>
            <person name="White S."/>
            <person name="Xiong Z."/>
            <person name="Fang D."/>
            <person name="Wang B."/>
            <person name="Ming Y."/>
            <person name="Chen Y."/>
            <person name="Zheng Y."/>
            <person name="Kuraku S."/>
            <person name="Pignatelli M."/>
            <person name="Herrero J."/>
            <person name="Beal K."/>
            <person name="Nozawa M."/>
            <person name="Li Q."/>
            <person name="Wang J."/>
            <person name="Zhang H."/>
            <person name="Yu L."/>
            <person name="Shigenobu S."/>
            <person name="Wang J."/>
            <person name="Liu J."/>
            <person name="Flicek P."/>
            <person name="Searle S."/>
            <person name="Wang J."/>
            <person name="Kuratani S."/>
            <person name="Yin Y."/>
            <person name="Aken B."/>
            <person name="Zhang G."/>
            <person name="Irie N."/>
        </authorList>
    </citation>
    <scope>NUCLEOTIDE SEQUENCE [LARGE SCALE GENOMIC DNA]</scope>
</reference>
<gene>
    <name evidence="2" type="ORF">UY3_17044</name>
</gene>
<keyword evidence="3" id="KW-1185">Reference proteome</keyword>
<name>M7AN04_CHEMY</name>
<evidence type="ECO:0000313" key="2">
    <source>
        <dbReference type="EMBL" id="EMP25884.1"/>
    </source>
</evidence>
<dbReference type="EMBL" id="KB585882">
    <property type="protein sequence ID" value="EMP25884.1"/>
    <property type="molecule type" value="Genomic_DNA"/>
</dbReference>
<dbReference type="AlphaFoldDB" id="M7AN04"/>
<protein>
    <submittedName>
        <fullName evidence="2">Uncharacterized protein</fullName>
    </submittedName>
</protein>
<feature type="region of interest" description="Disordered" evidence="1">
    <location>
        <begin position="74"/>
        <end position="95"/>
    </location>
</feature>
<proteinExistence type="predicted"/>
<evidence type="ECO:0000256" key="1">
    <source>
        <dbReference type="SAM" id="MobiDB-lite"/>
    </source>
</evidence>